<feature type="compositionally biased region" description="Basic residues" evidence="1">
    <location>
        <begin position="329"/>
        <end position="338"/>
    </location>
</feature>
<dbReference type="RefSeq" id="XP_030766862.1">
    <property type="nucleotide sequence ID" value="XM_030911002.1"/>
</dbReference>
<feature type="region of interest" description="Disordered" evidence="1">
    <location>
        <begin position="506"/>
        <end position="542"/>
    </location>
</feature>
<protein>
    <submittedName>
        <fullName evidence="3 4">Uncharacterized protein LOC115890696</fullName>
    </submittedName>
</protein>
<accession>A0A6J2YU86</accession>
<feature type="compositionally biased region" description="Low complexity" evidence="1">
    <location>
        <begin position="651"/>
        <end position="662"/>
    </location>
</feature>
<feature type="compositionally biased region" description="Basic and acidic residues" evidence="1">
    <location>
        <begin position="918"/>
        <end position="941"/>
    </location>
</feature>
<dbReference type="Proteomes" id="UP000504635">
    <property type="component" value="Unplaced"/>
</dbReference>
<dbReference type="OrthoDB" id="6512771at2759"/>
<dbReference type="RefSeq" id="XP_030766861.1">
    <property type="nucleotide sequence ID" value="XM_030911001.1"/>
</dbReference>
<name>A0A6J2YU86_SITOR</name>
<feature type="compositionally biased region" description="Polar residues" evidence="1">
    <location>
        <begin position="242"/>
        <end position="257"/>
    </location>
</feature>
<evidence type="ECO:0000313" key="2">
    <source>
        <dbReference type="Proteomes" id="UP000504635"/>
    </source>
</evidence>
<feature type="compositionally biased region" description="Basic and acidic residues" evidence="1">
    <location>
        <begin position="360"/>
        <end position="377"/>
    </location>
</feature>
<gene>
    <name evidence="3 4" type="primary">LOC115890696</name>
</gene>
<feature type="region of interest" description="Disordered" evidence="1">
    <location>
        <begin position="91"/>
        <end position="219"/>
    </location>
</feature>
<feature type="compositionally biased region" description="Basic and acidic residues" evidence="1">
    <location>
        <begin position="308"/>
        <end position="320"/>
    </location>
</feature>
<dbReference type="GeneID" id="115890696"/>
<feature type="region of interest" description="Disordered" evidence="1">
    <location>
        <begin position="232"/>
        <end position="407"/>
    </location>
</feature>
<feature type="compositionally biased region" description="Basic and acidic residues" evidence="1">
    <location>
        <begin position="772"/>
        <end position="799"/>
    </location>
</feature>
<organism evidence="2 4">
    <name type="scientific">Sitophilus oryzae</name>
    <name type="common">Rice weevil</name>
    <name type="synonym">Curculio oryzae</name>
    <dbReference type="NCBI Taxonomy" id="7048"/>
    <lineage>
        <taxon>Eukaryota</taxon>
        <taxon>Metazoa</taxon>
        <taxon>Ecdysozoa</taxon>
        <taxon>Arthropoda</taxon>
        <taxon>Hexapoda</taxon>
        <taxon>Insecta</taxon>
        <taxon>Pterygota</taxon>
        <taxon>Neoptera</taxon>
        <taxon>Endopterygota</taxon>
        <taxon>Coleoptera</taxon>
        <taxon>Polyphaga</taxon>
        <taxon>Cucujiformia</taxon>
        <taxon>Curculionidae</taxon>
        <taxon>Dryophthorinae</taxon>
        <taxon>Sitophilus</taxon>
    </lineage>
</organism>
<feature type="compositionally biased region" description="Basic and acidic residues" evidence="1">
    <location>
        <begin position="974"/>
        <end position="990"/>
    </location>
</feature>
<feature type="region of interest" description="Disordered" evidence="1">
    <location>
        <begin position="622"/>
        <end position="996"/>
    </location>
</feature>
<feature type="compositionally biased region" description="Polar residues" evidence="1">
    <location>
        <begin position="143"/>
        <end position="153"/>
    </location>
</feature>
<feature type="compositionally biased region" description="Basic and acidic residues" evidence="1">
    <location>
        <begin position="1252"/>
        <end position="1264"/>
    </location>
</feature>
<proteinExistence type="predicted"/>
<feature type="compositionally biased region" description="Basic and acidic residues" evidence="1">
    <location>
        <begin position="339"/>
        <end position="350"/>
    </location>
</feature>
<feature type="compositionally biased region" description="Polar residues" evidence="1">
    <location>
        <begin position="1159"/>
        <end position="1171"/>
    </location>
</feature>
<feature type="compositionally biased region" description="Polar residues" evidence="1">
    <location>
        <begin position="697"/>
        <end position="714"/>
    </location>
</feature>
<evidence type="ECO:0000313" key="3">
    <source>
        <dbReference type="RefSeq" id="XP_030766861.1"/>
    </source>
</evidence>
<feature type="compositionally biased region" description="Basic and acidic residues" evidence="1">
    <location>
        <begin position="1278"/>
        <end position="1293"/>
    </location>
</feature>
<feature type="region of interest" description="Disordered" evidence="1">
    <location>
        <begin position="43"/>
        <end position="63"/>
    </location>
</feature>
<feature type="compositionally biased region" description="Basic and acidic residues" evidence="1">
    <location>
        <begin position="1304"/>
        <end position="1317"/>
    </location>
</feature>
<dbReference type="KEGG" id="soy:115890696"/>
<feature type="compositionally biased region" description="Low complexity" evidence="1">
    <location>
        <begin position="947"/>
        <end position="960"/>
    </location>
</feature>
<feature type="compositionally biased region" description="Basic and acidic residues" evidence="1">
    <location>
        <begin position="258"/>
        <end position="275"/>
    </location>
</feature>
<feature type="compositionally biased region" description="Basic and acidic residues" evidence="1">
    <location>
        <begin position="200"/>
        <end position="209"/>
    </location>
</feature>
<keyword evidence="2" id="KW-1185">Reference proteome</keyword>
<feature type="region of interest" description="Disordered" evidence="1">
    <location>
        <begin position="575"/>
        <end position="599"/>
    </location>
</feature>
<feature type="compositionally biased region" description="Basic and acidic residues" evidence="1">
    <location>
        <begin position="158"/>
        <end position="167"/>
    </location>
</feature>
<sequence>MPAAADVSRSDSNRSDASLKPRVSFNRDVHVKRIVPHESERVTGAVNGVDGGTPVASPVRRERLTRSKQELAEEAAKVLRQADKVQCVVGRGTTPDRFFSLPHRKKSKLTPKPDYPSSSLDRRSVKRRGSLELQPPKKPPRTFASSQNTSSKPSIFDLFKKSTEPKKKSNLRRSVSDASALRNKSVKGQEDSVRSTAKKASSDNEESGRKSVTKKQLSPIIEVSQREDYFLPVEEGVDKENTNTANIQKKPSESITDQLKDYIDEIDEQLYKETGIRISSPSPQKDPPISKKNPPAPKKNPPVPVIIDLDKAEKISDGKKSKLNFGLTKKLKSFANKKPKSDDQLGKNRDGFGTGKSLPRRVENESSRVENRAEEKRNRRSASVEVEELEEPKVEPSNMIHSSQQPAEKLPLTKGRTVNTMVKRLSSDTCASPPHMRTHVLISPNVSVQHNNNQPFSYTRGLSPDKCLSNENLAPNGTKPVIYAQVVCNNNGNGLTNGKQTVHTAFTNGRRQPQSDSDEGLGGEEGSGITRKSGTHFGDDSFDSYTEQLLDEIDKYKAESPILPKYRNPVSLNGFTGLAERGRADGMDSKRRESLTEQENDIIPHRTDLATRRNLLESRMNRRMSDKTATPSPEHPSSRPGPTNNVYITESSSKYYRSGSTSPVGFKEKYISTSHRDKYGERRTESRTKKYFGEPQDNLSNGFDSFDSQHSTGDYRSYRPEKPHLSKDRDVYKSTPEIRHLEARNVGHAYHGSLPRGEKIQSRNVGRKFRSERHLDLVEDGREVKSSGTSRESRNRQEVYNDSEDEGFASSLLIASEKQHTDDSLARKSRRDYDSDRNYPKEDESYRLGDSRDTPRYIPRERSIDDGSHFDPRLDKELERSTTTLKRVEKKPPKPEKKSGLEKVKSLFMRDNKKKKEKAMVKEKKTRDQVDNKFDTNSDYKNRRRLSTPSPSPTRQPSRKTTSEISHNNSWFKSLDRITRRKSNKAEKDTNYTSTEEETIVAHNKFSNSNKNLRFFGDTDQESNGDSLRGLRTPKARPGLRAQSTRDLHNISEEVQRSTRRPETLHKSLTNISETDRDLKGSRSNLKPPISPSPRYRREERPRRRRQDISSVESSTEGDSSQQSQRSIVYLHAATVGDIPGPDYLRHGSRRAASREDLTSNGGSSSLVQPQVKTLSRSFSVLAPWRPRHRREGLELDYAAQAPTPPARRGKYEQRATRNGGGGGTRSTDGSTLKRRTQQEQGKKLGSKGRSRSRENVSGREDVPRGSTATLYKKKDKLPRENSRYNNREERRMPSSKSHSVESISRRAREEGGRDVSRSVSMPRDTAKSAGWFRKSKKSGRD</sequence>
<feature type="region of interest" description="Disordered" evidence="1">
    <location>
        <begin position="1010"/>
        <end position="1171"/>
    </location>
</feature>
<reference evidence="3 4" key="1">
    <citation type="submission" date="2025-04" db="UniProtKB">
        <authorList>
            <consortium name="RefSeq"/>
        </authorList>
    </citation>
    <scope>IDENTIFICATION</scope>
    <source>
        <tissue evidence="3 4">Gonads</tissue>
    </source>
</reference>
<feature type="compositionally biased region" description="Basic and acidic residues" evidence="1">
    <location>
        <begin position="580"/>
        <end position="595"/>
    </location>
</feature>
<feature type="compositionally biased region" description="Basic and acidic residues" evidence="1">
    <location>
        <begin position="716"/>
        <end position="745"/>
    </location>
</feature>
<feature type="compositionally biased region" description="Polar residues" evidence="1">
    <location>
        <begin position="640"/>
        <end position="650"/>
    </location>
</feature>
<feature type="compositionally biased region" description="Basic and acidic residues" evidence="1">
    <location>
        <begin position="8"/>
        <end position="21"/>
    </location>
</feature>
<feature type="compositionally biased region" description="Low complexity" evidence="1">
    <location>
        <begin position="1110"/>
        <end position="1121"/>
    </location>
</feature>
<evidence type="ECO:0000313" key="4">
    <source>
        <dbReference type="RefSeq" id="XP_030766862.1"/>
    </source>
</evidence>
<feature type="compositionally biased region" description="Pro residues" evidence="1">
    <location>
        <begin position="294"/>
        <end position="304"/>
    </location>
</feature>
<feature type="compositionally biased region" description="Basic and acidic residues" evidence="1">
    <location>
        <begin position="817"/>
        <end position="911"/>
    </location>
</feature>
<feature type="region of interest" description="Disordered" evidence="1">
    <location>
        <begin position="1"/>
        <end position="21"/>
    </location>
</feature>
<feature type="compositionally biased region" description="Basic and acidic residues" evidence="1">
    <location>
        <begin position="666"/>
        <end position="692"/>
    </location>
</feature>
<evidence type="ECO:0000256" key="1">
    <source>
        <dbReference type="SAM" id="MobiDB-lite"/>
    </source>
</evidence>
<feature type="compositionally biased region" description="Basic and acidic residues" evidence="1">
    <location>
        <begin position="1044"/>
        <end position="1066"/>
    </location>
</feature>
<feature type="region of interest" description="Disordered" evidence="1">
    <location>
        <begin position="1194"/>
        <end position="1342"/>
    </location>
</feature>